<proteinExistence type="predicted"/>
<dbReference type="EMBL" id="JACHGX010000015">
    <property type="protein sequence ID" value="MBB6090988.1"/>
    <property type="molecule type" value="Genomic_DNA"/>
</dbReference>
<sequence>MGKRISGYVSDELGEQIEEMADHHDVPRNRIVEMLLQQGMSNWDARVRILQLEAKLDLLVEGFAEEENAKIKMQEAMDDALELPLPDGAVIDDVAGEPYQAFQSLGIRPDDWSGPSGDTQDDDAPDSDSH</sequence>
<gene>
    <name evidence="2" type="ORF">HNR49_002378</name>
</gene>
<feature type="region of interest" description="Disordered" evidence="1">
    <location>
        <begin position="105"/>
        <end position="130"/>
    </location>
</feature>
<reference evidence="2" key="1">
    <citation type="submission" date="2020-08" db="EMBL/GenBank/DDBJ databases">
        <title>Genomic Encyclopedia of Type Strains, Phase IV (KMG-IV): sequencing the most valuable type-strain genomes for metagenomic binning, comparative biology and taxonomic classification.</title>
        <authorList>
            <person name="Goeker M."/>
        </authorList>
    </citation>
    <scope>NUCLEOTIDE SEQUENCE</scope>
    <source>
        <strain evidence="2">DSM 669</strain>
    </source>
</reference>
<evidence type="ECO:0000313" key="3">
    <source>
        <dbReference type="Proteomes" id="UP000642919"/>
    </source>
</evidence>
<evidence type="ECO:0000313" key="2">
    <source>
        <dbReference type="EMBL" id="MBB6090988.1"/>
    </source>
</evidence>
<dbReference type="AlphaFoldDB" id="A0A841HFB5"/>
<name>A0A841HFB5_HALSI</name>
<accession>A0A841HFB5</accession>
<dbReference type="RefSeq" id="WP_049892667.1">
    <property type="nucleotide sequence ID" value="NZ_JACHGX010000015.1"/>
</dbReference>
<feature type="compositionally biased region" description="Acidic residues" evidence="1">
    <location>
        <begin position="119"/>
        <end position="130"/>
    </location>
</feature>
<dbReference type="Proteomes" id="UP000642919">
    <property type="component" value="Unassembled WGS sequence"/>
</dbReference>
<protein>
    <recommendedName>
        <fullName evidence="4">CopG domain protein</fullName>
    </recommendedName>
</protein>
<comment type="caution">
    <text evidence="2">The sequence shown here is derived from an EMBL/GenBank/DDBJ whole genome shotgun (WGS) entry which is preliminary data.</text>
</comment>
<evidence type="ECO:0000256" key="1">
    <source>
        <dbReference type="SAM" id="MobiDB-lite"/>
    </source>
</evidence>
<dbReference type="GeneID" id="5955087"/>
<organism evidence="2 3">
    <name type="scientific">Halobacterium salinarum</name>
    <name type="common">Halobacterium halobium</name>
    <dbReference type="NCBI Taxonomy" id="2242"/>
    <lineage>
        <taxon>Archaea</taxon>
        <taxon>Methanobacteriati</taxon>
        <taxon>Methanobacteriota</taxon>
        <taxon>Stenosarchaea group</taxon>
        <taxon>Halobacteria</taxon>
        <taxon>Halobacteriales</taxon>
        <taxon>Halobacteriaceae</taxon>
        <taxon>Halobacterium</taxon>
    </lineage>
</organism>
<evidence type="ECO:0008006" key="4">
    <source>
        <dbReference type="Google" id="ProtNLM"/>
    </source>
</evidence>